<sequence>MPHAQSTAQPDDLMPDKEVRVLSESGNVVTAVLQLIENIAHHQNASCRRVSLEQFVKQGFDWRQSTKFAIFEKQMKAAVKTANILNHYFFKSPNDTEQIDPLFFYSLTKANLESDRSLSSSSIVLTSDSGDFFVPFTYRSKVGKIKTKNLGNWILDQWPGNDWFWVLETANYSELYERIENNTDLVITADDGYWTAPYIDCKLTSTWHVTYGVPFFTRTLDELLLQVSTLIKFEKISCSRIVKNIERFNKKGPVLILSFEMFGTLEILSRRELKPLQQIEVEARTIQQLEQVVITI</sequence>
<dbReference type="EMBL" id="BPLR01019165">
    <property type="protein sequence ID" value="GIZ04909.1"/>
    <property type="molecule type" value="Genomic_DNA"/>
</dbReference>
<dbReference type="Proteomes" id="UP001054945">
    <property type="component" value="Unassembled WGS sequence"/>
</dbReference>
<dbReference type="AlphaFoldDB" id="A0AAV4YDB1"/>
<reference evidence="1 2" key="1">
    <citation type="submission" date="2021-06" db="EMBL/GenBank/DDBJ databases">
        <title>Caerostris extrusa draft genome.</title>
        <authorList>
            <person name="Kono N."/>
            <person name="Arakawa K."/>
        </authorList>
    </citation>
    <scope>NUCLEOTIDE SEQUENCE [LARGE SCALE GENOMIC DNA]</scope>
</reference>
<keyword evidence="2" id="KW-1185">Reference proteome</keyword>
<name>A0AAV4YDB1_CAEEX</name>
<gene>
    <name evidence="1" type="ORF">CEXT_757631</name>
</gene>
<accession>A0AAV4YDB1</accession>
<comment type="caution">
    <text evidence="1">The sequence shown here is derived from an EMBL/GenBank/DDBJ whole genome shotgun (WGS) entry which is preliminary data.</text>
</comment>
<protein>
    <submittedName>
        <fullName evidence="1">Uncharacterized protein</fullName>
    </submittedName>
</protein>
<proteinExistence type="predicted"/>
<evidence type="ECO:0000313" key="2">
    <source>
        <dbReference type="Proteomes" id="UP001054945"/>
    </source>
</evidence>
<organism evidence="1 2">
    <name type="scientific">Caerostris extrusa</name>
    <name type="common">Bark spider</name>
    <name type="synonym">Caerostris bankana</name>
    <dbReference type="NCBI Taxonomy" id="172846"/>
    <lineage>
        <taxon>Eukaryota</taxon>
        <taxon>Metazoa</taxon>
        <taxon>Ecdysozoa</taxon>
        <taxon>Arthropoda</taxon>
        <taxon>Chelicerata</taxon>
        <taxon>Arachnida</taxon>
        <taxon>Araneae</taxon>
        <taxon>Araneomorphae</taxon>
        <taxon>Entelegynae</taxon>
        <taxon>Araneoidea</taxon>
        <taxon>Araneidae</taxon>
        <taxon>Caerostris</taxon>
    </lineage>
</organism>
<dbReference type="Gene3D" id="3.30.450.20">
    <property type="entry name" value="PAS domain"/>
    <property type="match status" value="1"/>
</dbReference>
<evidence type="ECO:0000313" key="1">
    <source>
        <dbReference type="EMBL" id="GIZ04909.1"/>
    </source>
</evidence>